<organism evidence="2 3">
    <name type="scientific">Lactarius akahatsu</name>
    <dbReference type="NCBI Taxonomy" id="416441"/>
    <lineage>
        <taxon>Eukaryota</taxon>
        <taxon>Fungi</taxon>
        <taxon>Dikarya</taxon>
        <taxon>Basidiomycota</taxon>
        <taxon>Agaricomycotina</taxon>
        <taxon>Agaricomycetes</taxon>
        <taxon>Russulales</taxon>
        <taxon>Russulaceae</taxon>
        <taxon>Lactarius</taxon>
    </lineage>
</organism>
<accession>A0AAD4Q9F5</accession>
<protein>
    <submittedName>
        <fullName evidence="2">Uncharacterized protein</fullName>
    </submittedName>
</protein>
<dbReference type="GO" id="GO:0004197">
    <property type="term" value="F:cysteine-type endopeptidase activity"/>
    <property type="evidence" value="ECO:0007669"/>
    <property type="project" value="TreeGrafter"/>
</dbReference>
<dbReference type="AlphaFoldDB" id="A0AAD4Q9F5"/>
<dbReference type="PANTHER" id="PTHR48104">
    <property type="entry name" value="METACASPASE-4"/>
    <property type="match status" value="1"/>
</dbReference>
<dbReference type="EMBL" id="JAKELL010000015">
    <property type="protein sequence ID" value="KAH8994265.1"/>
    <property type="molecule type" value="Genomic_DNA"/>
</dbReference>
<sequence length="297" mass="33352">MADIGLTGHLRLDSDDENGVIVTCDLERIFDYELNDILTLLPVGCFLLAVFDACHTGTMLDLPHSHCNNIYVPWLSKGERHTLTMPYEGGTSLFHIPFPDPQLDLSHRNSLPSIANVMAIDNNIRSYTDPQSSLGARLRIDTQVRGTDEWQLYTGSDSEAYQTHSPAPLPVPPTLCESPVSMFECDGWCDYDPFVPKTVLSLSASSDPQRAWEGPRGSLTTVLCKYLETQPRPSYRDLLSHINFALHENSHELHKHIREQNQAVLRNESDFDGKMVNFQGPLLSSLAKLDLDDIFQL</sequence>
<dbReference type="PANTHER" id="PTHR48104:SF30">
    <property type="entry name" value="METACASPASE-1"/>
    <property type="match status" value="1"/>
</dbReference>
<proteinExistence type="inferred from homology"/>
<evidence type="ECO:0000256" key="1">
    <source>
        <dbReference type="ARBA" id="ARBA00009005"/>
    </source>
</evidence>
<dbReference type="Proteomes" id="UP001201163">
    <property type="component" value="Unassembled WGS sequence"/>
</dbReference>
<evidence type="ECO:0000313" key="2">
    <source>
        <dbReference type="EMBL" id="KAH8994265.1"/>
    </source>
</evidence>
<dbReference type="GO" id="GO:0005737">
    <property type="term" value="C:cytoplasm"/>
    <property type="evidence" value="ECO:0007669"/>
    <property type="project" value="TreeGrafter"/>
</dbReference>
<comment type="similarity">
    <text evidence="1">Belongs to the peptidase C14B family.</text>
</comment>
<dbReference type="InterPro" id="IPR050452">
    <property type="entry name" value="Metacaspase"/>
</dbReference>
<evidence type="ECO:0000313" key="3">
    <source>
        <dbReference type="Proteomes" id="UP001201163"/>
    </source>
</evidence>
<name>A0AAD4Q9F5_9AGAM</name>
<reference evidence="2" key="1">
    <citation type="submission" date="2022-01" db="EMBL/GenBank/DDBJ databases">
        <title>Comparative genomics reveals a dynamic genome evolution in the ectomycorrhizal milk-cap (Lactarius) mushrooms.</title>
        <authorList>
            <consortium name="DOE Joint Genome Institute"/>
            <person name="Lebreton A."/>
            <person name="Tang N."/>
            <person name="Kuo A."/>
            <person name="LaButti K."/>
            <person name="Drula E."/>
            <person name="Barry K."/>
            <person name="Clum A."/>
            <person name="Lipzen A."/>
            <person name="Mousain D."/>
            <person name="Ng V."/>
            <person name="Wang R."/>
            <person name="Wang X."/>
            <person name="Dai Y."/>
            <person name="Henrissat B."/>
            <person name="Grigoriev I.V."/>
            <person name="Guerin-Laguette A."/>
            <person name="Yu F."/>
            <person name="Martin F.M."/>
        </authorList>
    </citation>
    <scope>NUCLEOTIDE SEQUENCE</scope>
    <source>
        <strain evidence="2">QP</strain>
    </source>
</reference>
<dbReference type="Gene3D" id="3.40.50.1460">
    <property type="match status" value="1"/>
</dbReference>
<dbReference type="GO" id="GO:0006508">
    <property type="term" value="P:proteolysis"/>
    <property type="evidence" value="ECO:0007669"/>
    <property type="project" value="TreeGrafter"/>
</dbReference>
<keyword evidence="3" id="KW-1185">Reference proteome</keyword>
<comment type="caution">
    <text evidence="2">The sequence shown here is derived from an EMBL/GenBank/DDBJ whole genome shotgun (WGS) entry which is preliminary data.</text>
</comment>
<gene>
    <name evidence="2" type="ORF">EDB92DRAFT_1815192</name>
</gene>